<evidence type="ECO:0000256" key="5">
    <source>
        <dbReference type="ARBA" id="ARBA00023128"/>
    </source>
</evidence>
<protein>
    <recommendedName>
        <fullName evidence="9">Letm1 RBD domain-containing protein</fullName>
    </recommendedName>
</protein>
<gene>
    <name evidence="10" type="ORF">RRG08_008337</name>
</gene>
<dbReference type="GO" id="GO:0005743">
    <property type="term" value="C:mitochondrial inner membrane"/>
    <property type="evidence" value="ECO:0007669"/>
    <property type="project" value="UniProtKB-SubCell"/>
</dbReference>
<keyword evidence="11" id="KW-1185">Reference proteome</keyword>
<dbReference type="InterPro" id="IPR033122">
    <property type="entry name" value="LETM1-like_RBD"/>
</dbReference>
<organism evidence="10 11">
    <name type="scientific">Elysia crispata</name>
    <name type="common">lettuce slug</name>
    <dbReference type="NCBI Taxonomy" id="231223"/>
    <lineage>
        <taxon>Eukaryota</taxon>
        <taxon>Metazoa</taxon>
        <taxon>Spiralia</taxon>
        <taxon>Lophotrochozoa</taxon>
        <taxon>Mollusca</taxon>
        <taxon>Gastropoda</taxon>
        <taxon>Heterobranchia</taxon>
        <taxon>Euthyneura</taxon>
        <taxon>Panpulmonata</taxon>
        <taxon>Sacoglossa</taxon>
        <taxon>Placobranchoidea</taxon>
        <taxon>Plakobranchidae</taxon>
        <taxon>Elysia</taxon>
    </lineage>
</organism>
<sequence length="387" mass="44738">MAAPVRLSCSRFRQSISHTSVMTALNRFKAYQIGNHSIKYTRSIPLSCSQCHCHHSHEKRFFSTKEPEDKVKVPSLPRQYALSKLVTYLSDSIDKLENRLPRTYLAYKTARTGIRSFIGDAKEFYRITKELWSGKSLSDLSRKDLELYRQCSHDLPKMSIALLISLAPGGVLIFPLAYMFPRVLLSHHFWTPKQKEEFLQLKLSRQIKHYHKLLSLLERKMLVIPSEEGRLGLQKVLRKLQTGETVPASEALELHHNHVFEERPFGTDFLSLRHRYHLGKSLGLPFRRKKMVRSALLLHFIDMAMIREGWRGMSDEELDRACMWRGLNPQGLEMEQKVDFLHSWTAVSSVIHEPSVSLLLHLPVLLCYSHPSNKKLLKGNLSNESGE</sequence>
<keyword evidence="4 8" id="KW-1133">Transmembrane helix</keyword>
<evidence type="ECO:0000256" key="4">
    <source>
        <dbReference type="ARBA" id="ARBA00022989"/>
    </source>
</evidence>
<name>A0AAE1A740_9GAST</name>
<evidence type="ECO:0000256" key="1">
    <source>
        <dbReference type="ARBA" id="ARBA00004434"/>
    </source>
</evidence>
<evidence type="ECO:0000313" key="10">
    <source>
        <dbReference type="EMBL" id="KAK3782480.1"/>
    </source>
</evidence>
<dbReference type="AlphaFoldDB" id="A0AAE1A740"/>
<dbReference type="Proteomes" id="UP001283361">
    <property type="component" value="Unassembled WGS sequence"/>
</dbReference>
<evidence type="ECO:0000256" key="7">
    <source>
        <dbReference type="PROSITE-ProRule" id="PRU01094"/>
    </source>
</evidence>
<dbReference type="GO" id="GO:0030003">
    <property type="term" value="P:intracellular monoatomic cation homeostasis"/>
    <property type="evidence" value="ECO:0007669"/>
    <property type="project" value="TreeGrafter"/>
</dbReference>
<evidence type="ECO:0000256" key="8">
    <source>
        <dbReference type="SAM" id="Phobius"/>
    </source>
</evidence>
<feature type="domain" description="Letm1 RBD" evidence="9">
    <location>
        <begin position="197"/>
        <end position="387"/>
    </location>
</feature>
<evidence type="ECO:0000256" key="6">
    <source>
        <dbReference type="ARBA" id="ARBA00023136"/>
    </source>
</evidence>
<evidence type="ECO:0000256" key="3">
    <source>
        <dbReference type="ARBA" id="ARBA00022792"/>
    </source>
</evidence>
<keyword evidence="5 7" id="KW-0496">Mitochondrion</keyword>
<evidence type="ECO:0000313" key="11">
    <source>
        <dbReference type="Proteomes" id="UP001283361"/>
    </source>
</evidence>
<comment type="subcellular location">
    <subcellularLocation>
        <location evidence="1">Mitochondrion inner membrane</location>
        <topology evidence="1">Single-pass membrane protein</topology>
    </subcellularLocation>
</comment>
<comment type="caution">
    <text evidence="10">The sequence shown here is derived from an EMBL/GenBank/DDBJ whole genome shotgun (WGS) entry which is preliminary data.</text>
</comment>
<evidence type="ECO:0000259" key="9">
    <source>
        <dbReference type="PROSITE" id="PS51758"/>
    </source>
</evidence>
<dbReference type="PANTHER" id="PTHR14009">
    <property type="entry name" value="LEUCINE ZIPPER-EF-HAND CONTAINING TRANSMEMBRANE PROTEIN"/>
    <property type="match status" value="1"/>
</dbReference>
<dbReference type="InterPro" id="IPR044202">
    <property type="entry name" value="LETM1/MDM38-like"/>
</dbReference>
<keyword evidence="3" id="KW-0999">Mitochondrion inner membrane</keyword>
<dbReference type="EMBL" id="JAWDGP010002503">
    <property type="protein sequence ID" value="KAK3782480.1"/>
    <property type="molecule type" value="Genomic_DNA"/>
</dbReference>
<dbReference type="PROSITE" id="PS51758">
    <property type="entry name" value="LETM1_RBD"/>
    <property type="match status" value="1"/>
</dbReference>
<keyword evidence="2 8" id="KW-0812">Transmembrane</keyword>
<accession>A0AAE1A740</accession>
<proteinExistence type="predicted"/>
<dbReference type="GO" id="GO:0043022">
    <property type="term" value="F:ribosome binding"/>
    <property type="evidence" value="ECO:0007669"/>
    <property type="project" value="InterPro"/>
</dbReference>
<keyword evidence="6 8" id="KW-0472">Membrane</keyword>
<dbReference type="Pfam" id="PF07766">
    <property type="entry name" value="LETM1_RBD"/>
    <property type="match status" value="1"/>
</dbReference>
<feature type="transmembrane region" description="Helical" evidence="8">
    <location>
        <begin position="158"/>
        <end position="180"/>
    </location>
</feature>
<reference evidence="10" key="1">
    <citation type="journal article" date="2023" name="G3 (Bethesda)">
        <title>A reference genome for the long-term kleptoplast-retaining sea slug Elysia crispata morphotype clarki.</title>
        <authorList>
            <person name="Eastman K.E."/>
            <person name="Pendleton A.L."/>
            <person name="Shaikh M.A."/>
            <person name="Suttiyut T."/>
            <person name="Ogas R."/>
            <person name="Tomko P."/>
            <person name="Gavelis G."/>
            <person name="Widhalm J.R."/>
            <person name="Wisecaver J.H."/>
        </authorList>
    </citation>
    <scope>NUCLEOTIDE SEQUENCE</scope>
    <source>
        <strain evidence="10">ECLA1</strain>
    </source>
</reference>
<evidence type="ECO:0000256" key="2">
    <source>
        <dbReference type="ARBA" id="ARBA00022692"/>
    </source>
</evidence>
<dbReference type="PANTHER" id="PTHR14009:SF13">
    <property type="entry name" value="LETM1 DOMAIN-CONTAINING PROTEIN 1"/>
    <property type="match status" value="1"/>
</dbReference>